<dbReference type="Proteomes" id="UP000007431">
    <property type="component" value="Unassembled WGS sequence"/>
</dbReference>
<sequence>MSRRARCSTGSRREASCSRLRVKFPAGRPGRWVNTRQQPPSLFRTFTPWPTERIVSVVEHGAKHTTDNETAPGFHPHLPGAGHRWLGKLIGASMWFFMFYRIRCVLYQDSSS</sequence>
<name>D8QCG4_SCHCM</name>
<dbReference type="GeneID" id="9591249"/>
<evidence type="ECO:0000313" key="2">
    <source>
        <dbReference type="Proteomes" id="UP000007431"/>
    </source>
</evidence>
<dbReference type="AlphaFoldDB" id="D8QCG4"/>
<dbReference type="KEGG" id="scm:SCHCO_02670553"/>
<dbReference type="RefSeq" id="XP_003029428.1">
    <property type="nucleotide sequence ID" value="XM_003029382.1"/>
</dbReference>
<dbReference type="OrthoDB" id="531564at2759"/>
<dbReference type="EMBL" id="GL377309">
    <property type="protein sequence ID" value="EFI94525.1"/>
    <property type="molecule type" value="Genomic_DNA"/>
</dbReference>
<dbReference type="InParanoid" id="D8QCG4"/>
<protein>
    <submittedName>
        <fullName evidence="1">Uncharacterized protein</fullName>
    </submittedName>
</protein>
<dbReference type="VEuPathDB" id="FungiDB:SCHCODRAFT_02670553"/>
<organism evidence="2">
    <name type="scientific">Schizophyllum commune (strain H4-8 / FGSC 9210)</name>
    <name type="common">Split gill fungus</name>
    <dbReference type="NCBI Taxonomy" id="578458"/>
    <lineage>
        <taxon>Eukaryota</taxon>
        <taxon>Fungi</taxon>
        <taxon>Dikarya</taxon>
        <taxon>Basidiomycota</taxon>
        <taxon>Agaricomycotina</taxon>
        <taxon>Agaricomycetes</taxon>
        <taxon>Agaricomycetidae</taxon>
        <taxon>Agaricales</taxon>
        <taxon>Schizophyllaceae</taxon>
        <taxon>Schizophyllum</taxon>
    </lineage>
</organism>
<dbReference type="HOGENOM" id="CLU_2147317_0_0_1"/>
<evidence type="ECO:0000313" key="1">
    <source>
        <dbReference type="EMBL" id="EFI94525.1"/>
    </source>
</evidence>
<proteinExistence type="predicted"/>
<reference evidence="1 2" key="1">
    <citation type="journal article" date="2010" name="Nat. Biotechnol.">
        <title>Genome sequence of the model mushroom Schizophyllum commune.</title>
        <authorList>
            <person name="Ohm R.A."/>
            <person name="de Jong J.F."/>
            <person name="Lugones L.G."/>
            <person name="Aerts A."/>
            <person name="Kothe E."/>
            <person name="Stajich J.E."/>
            <person name="de Vries R.P."/>
            <person name="Record E."/>
            <person name="Levasseur A."/>
            <person name="Baker S.E."/>
            <person name="Bartholomew K.A."/>
            <person name="Coutinho P.M."/>
            <person name="Erdmann S."/>
            <person name="Fowler T.J."/>
            <person name="Gathman A.C."/>
            <person name="Lombard V."/>
            <person name="Henrissat B."/>
            <person name="Knabe N."/>
            <person name="Kuees U."/>
            <person name="Lilly W.W."/>
            <person name="Lindquist E."/>
            <person name="Lucas S."/>
            <person name="Magnuson J.K."/>
            <person name="Piumi F."/>
            <person name="Raudaskoski M."/>
            <person name="Salamov A."/>
            <person name="Schmutz J."/>
            <person name="Schwarze F.W.M.R."/>
            <person name="vanKuyk P.A."/>
            <person name="Horton J.S."/>
            <person name="Grigoriev I.V."/>
            <person name="Woesten H.A.B."/>
        </authorList>
    </citation>
    <scope>NUCLEOTIDE SEQUENCE [LARGE SCALE GENOMIC DNA]</scope>
    <source>
        <strain evidence="2">H4-8 / FGSC 9210</strain>
    </source>
</reference>
<accession>D8QCG4</accession>
<gene>
    <name evidence="1" type="ORF">SCHCODRAFT_58900</name>
</gene>
<keyword evidence="2" id="KW-1185">Reference proteome</keyword>